<dbReference type="EMBL" id="RQER01000006">
    <property type="protein sequence ID" value="TGK01148.1"/>
    <property type="molecule type" value="Genomic_DNA"/>
</dbReference>
<reference evidence="3" key="1">
    <citation type="submission" date="2018-10" db="EMBL/GenBank/DDBJ databases">
        <authorList>
            <person name="Vincent A.T."/>
            <person name="Schiettekatte O."/>
            <person name="Bourhy P."/>
            <person name="Veyrier F.J."/>
            <person name="Picardeau M."/>
        </authorList>
    </citation>
    <scope>NUCLEOTIDE SEQUENCE</scope>
    <source>
        <strain evidence="3">201702690</strain>
    </source>
</reference>
<keyword evidence="1" id="KW-0472">Membrane</keyword>
<dbReference type="Proteomes" id="UP000297946">
    <property type="component" value="Unassembled WGS sequence"/>
</dbReference>
<proteinExistence type="predicted"/>
<reference evidence="4 5" key="2">
    <citation type="journal article" date="2019" name="PLoS Negl. Trop. Dis.">
        <title>Revisiting the worldwide diversity of Leptospira species in the environment.</title>
        <authorList>
            <person name="Vincent A.T."/>
            <person name="Schiettekatte O."/>
            <person name="Bourhy P."/>
            <person name="Veyrier F.J."/>
            <person name="Picardeau M."/>
        </authorList>
    </citation>
    <scope>NUCLEOTIDE SEQUENCE [LARGE SCALE GENOMIC DNA]</scope>
    <source>
        <strain evidence="4">201702690</strain>
        <strain evidence="2 5">SSW18</strain>
    </source>
</reference>
<sequence length="543" mass="63386">MSGFDWKKSLIKRSFLEPLAVLLIFTYLSFHNAWLSDDSFISFRVLDHFVNGFGLRWNIAERVQAFTNPLLVLLLSPFYYSYQNIVFWSFFSSFCFGLTTLYFLRKMAASSVAYWIGIGFLFSSRSFVDYSYSGLENSLNYLIEASFFYLYFKKEEDPNSSKLPTLVLLASLGLVSRIDFLLIFLLPLIFLFVKEWKERRINPTFFFRLLISASPAILWFLFSAVYYGSLLPNTYYSKTNVADSLFHTLRQGSRYYFYEFKWDPIVFLFLPTVLLLRSILKKKVTYYWAALGFSLPYLIYILFVGGDFMAGRFFTYVILLFGIAIVRTESLGKKEIYLLSSILIIYNIALSSTPIHTIRQQAKQNPWLLGREEIADEKLWYYPATGLSWYKKSDSILSNLAKKKPFFPPSQENVFIKYNTGVIGFFLPTEYIIDIVALGDPLLARIKGKGRVGHKIRHLPLGYFESVGSGENRISDPQLKEYYDSIILLTRGDLLDERRWGAFWEFQFGSKRKYIGPYSIDVDREKKMWAEEIRKKNQGINEI</sequence>
<keyword evidence="1" id="KW-1133">Transmembrane helix</keyword>
<evidence type="ECO:0000313" key="2">
    <source>
        <dbReference type="EMBL" id="TGK01148.1"/>
    </source>
</evidence>
<protein>
    <recommendedName>
        <fullName evidence="6">Glycosyltransferase RgtA/B/C/D-like domain-containing protein</fullName>
    </recommendedName>
</protein>
<accession>A0A5F1ZQD9</accession>
<keyword evidence="4" id="KW-1185">Reference proteome</keyword>
<organism evidence="2 5">
    <name type="scientific">Leptospira langatensis</name>
    <dbReference type="NCBI Taxonomy" id="2484983"/>
    <lineage>
        <taxon>Bacteria</taxon>
        <taxon>Pseudomonadati</taxon>
        <taxon>Spirochaetota</taxon>
        <taxon>Spirochaetia</taxon>
        <taxon>Leptospirales</taxon>
        <taxon>Leptospiraceae</taxon>
        <taxon>Leptospira</taxon>
    </lineage>
</organism>
<feature type="transmembrane region" description="Helical" evidence="1">
    <location>
        <begin position="286"/>
        <end position="303"/>
    </location>
</feature>
<feature type="transmembrane region" description="Helical" evidence="1">
    <location>
        <begin position="166"/>
        <end position="193"/>
    </location>
</feature>
<name>A0A5F1ZQD9_9LEPT</name>
<evidence type="ECO:0000313" key="3">
    <source>
        <dbReference type="EMBL" id="TGL39567.1"/>
    </source>
</evidence>
<feature type="transmembrane region" description="Helical" evidence="1">
    <location>
        <begin position="205"/>
        <end position="227"/>
    </location>
</feature>
<dbReference type="EMBL" id="RQGC01000011">
    <property type="protein sequence ID" value="TGL39567.1"/>
    <property type="molecule type" value="Genomic_DNA"/>
</dbReference>
<feature type="transmembrane region" description="Helical" evidence="1">
    <location>
        <begin position="85"/>
        <end position="104"/>
    </location>
</feature>
<dbReference type="RefSeq" id="WP_135646466.1">
    <property type="nucleotide sequence ID" value="NZ_RQER01000006.1"/>
</dbReference>
<evidence type="ECO:0000256" key="1">
    <source>
        <dbReference type="SAM" id="Phobius"/>
    </source>
</evidence>
<keyword evidence="1" id="KW-0812">Transmembrane</keyword>
<comment type="caution">
    <text evidence="2">The sequence shown here is derived from an EMBL/GenBank/DDBJ whole genome shotgun (WGS) entry which is preliminary data.</text>
</comment>
<dbReference type="OrthoDB" id="2020414at2"/>
<feature type="transmembrane region" description="Helical" evidence="1">
    <location>
        <begin position="336"/>
        <end position="355"/>
    </location>
</feature>
<evidence type="ECO:0008006" key="6">
    <source>
        <dbReference type="Google" id="ProtNLM"/>
    </source>
</evidence>
<evidence type="ECO:0000313" key="5">
    <source>
        <dbReference type="Proteomes" id="UP000297946"/>
    </source>
</evidence>
<dbReference type="AlphaFoldDB" id="A0A5F1ZQD9"/>
<dbReference type="Proteomes" id="UP000297273">
    <property type="component" value="Unassembled WGS sequence"/>
</dbReference>
<gene>
    <name evidence="2" type="ORF">EHO57_09365</name>
    <name evidence="3" type="ORF">EHQ53_14320</name>
</gene>
<evidence type="ECO:0000313" key="4">
    <source>
        <dbReference type="Proteomes" id="UP000297273"/>
    </source>
</evidence>
<feature type="transmembrane region" description="Helical" evidence="1">
    <location>
        <begin position="309"/>
        <end position="327"/>
    </location>
</feature>
<feature type="transmembrane region" description="Helical" evidence="1">
    <location>
        <begin position="111"/>
        <end position="128"/>
    </location>
</feature>
<feature type="transmembrane region" description="Helical" evidence="1">
    <location>
        <begin position="262"/>
        <end position="279"/>
    </location>
</feature>
<feature type="transmembrane region" description="Helical" evidence="1">
    <location>
        <begin position="15"/>
        <end position="34"/>
    </location>
</feature>